<evidence type="ECO:0000313" key="1">
    <source>
        <dbReference type="EMBL" id="TKA13203.1"/>
    </source>
</evidence>
<protein>
    <submittedName>
        <fullName evidence="1">Uncharacterized protein</fullName>
    </submittedName>
</protein>
<evidence type="ECO:0000313" key="2">
    <source>
        <dbReference type="Proteomes" id="UP000305778"/>
    </source>
</evidence>
<comment type="caution">
    <text evidence="1">The sequence shown here is derived from an EMBL/GenBank/DDBJ whole genome shotgun (WGS) entry which is preliminary data.</text>
</comment>
<accession>A0A4U0SUI4</accession>
<keyword evidence="2" id="KW-1185">Reference proteome</keyword>
<reference evidence="1 2" key="1">
    <citation type="submission" date="2019-04" db="EMBL/GenBank/DDBJ databases">
        <title>Streptomyces oryziradicis sp. nov., a novel actinomycete isolated from rhizosphere soil of rice (Oryza sativa L.).</title>
        <authorList>
            <person name="Li C."/>
        </authorList>
    </citation>
    <scope>NUCLEOTIDE SEQUENCE [LARGE SCALE GENOMIC DNA]</scope>
    <source>
        <strain evidence="1 2">NEAU-C40</strain>
    </source>
</reference>
<proteinExistence type="predicted"/>
<dbReference type="AlphaFoldDB" id="A0A4U0SUI4"/>
<dbReference type="Proteomes" id="UP000305778">
    <property type="component" value="Unassembled WGS sequence"/>
</dbReference>
<dbReference type="RefSeq" id="WP_136721363.1">
    <property type="nucleotide sequence ID" value="NZ_SUMC01000001.1"/>
</dbReference>
<dbReference type="EMBL" id="SUMC01000001">
    <property type="protein sequence ID" value="TKA13203.1"/>
    <property type="molecule type" value="Genomic_DNA"/>
</dbReference>
<organism evidence="1 2">
    <name type="scientific">Actinacidiphila oryziradicis</name>
    <dbReference type="NCBI Taxonomy" id="2571141"/>
    <lineage>
        <taxon>Bacteria</taxon>
        <taxon>Bacillati</taxon>
        <taxon>Actinomycetota</taxon>
        <taxon>Actinomycetes</taxon>
        <taxon>Kitasatosporales</taxon>
        <taxon>Streptomycetaceae</taxon>
        <taxon>Actinacidiphila</taxon>
    </lineage>
</organism>
<gene>
    <name evidence="1" type="ORF">FCI23_00200</name>
</gene>
<name>A0A4U0SUI4_9ACTN</name>
<sequence length="133" mass="14846">MSWQTTLVQPVNAARPAVVQVTCTWCPWRSVTIDASTDTGLAQVRSLRDGHVCALKDPEKAFADITSEYESDSPLYAAVLEMQQQNPDSLPVIIGLKAWAQLDEYQQSKHLSDLLQAYVELVDIQRAEDLEGR</sequence>